<dbReference type="Pfam" id="PF02650">
    <property type="entry name" value="HTH_WhiA"/>
    <property type="match status" value="1"/>
</dbReference>
<evidence type="ECO:0000256" key="1">
    <source>
        <dbReference type="ARBA" id="ARBA00022618"/>
    </source>
</evidence>
<dbReference type="InterPro" id="IPR018478">
    <property type="entry name" value="Sporu_reg_WhiA_N_dom"/>
</dbReference>
<dbReference type="Pfam" id="PF14527">
    <property type="entry name" value="LAGLIDADG_WhiA"/>
    <property type="match status" value="1"/>
</dbReference>
<gene>
    <name evidence="4 8" type="primary">whiA</name>
    <name evidence="8" type="ORF">IAC61_05910</name>
</gene>
<dbReference type="Pfam" id="PF10298">
    <property type="entry name" value="WhiA_N"/>
    <property type="match status" value="1"/>
</dbReference>
<evidence type="ECO:0000313" key="8">
    <source>
        <dbReference type="EMBL" id="MBO8426823.1"/>
    </source>
</evidence>
<comment type="caution">
    <text evidence="8">The sequence shown here is derived from an EMBL/GenBank/DDBJ whole genome shotgun (WGS) entry which is preliminary data.</text>
</comment>
<dbReference type="EMBL" id="JADINA010000038">
    <property type="protein sequence ID" value="MBO8426823.1"/>
    <property type="molecule type" value="Genomic_DNA"/>
</dbReference>
<proteinExistence type="inferred from homology"/>
<dbReference type="InterPro" id="IPR039518">
    <property type="entry name" value="WhiA_LAGLIDADG_dom"/>
</dbReference>
<dbReference type="InterPro" id="IPR003802">
    <property type="entry name" value="Sporulation_regulator_WhiA"/>
</dbReference>
<dbReference type="HAMAP" id="MF_01420">
    <property type="entry name" value="HTH_type_WhiA"/>
    <property type="match status" value="1"/>
</dbReference>
<sequence>MAESFASSCKDEIASKLLGMESYLRPMLSAFLKCSGSFRLLEGELDFVTENQHVAKLIHDAITNIYGSPVRYAFTKQMRLRKATNFHVLAEDKDGYIASDLEVSFLSSDTPKSLLNNEDAYKGYMAGAFLARGSVNNPHSTNYHLEISVEDQGFAKNLSKLLNSFKYCRFTSKVARRRSSYIVYLKRGEQIASFLNLIGAHENCLYFENIRVERDYQNIGNRLLNLESANMGKTVSSSERQLREIEFFQSTEASSYIDSEKLRTLMRIRLSHPDASMAELAVIMSEELSCTISKSNVNHLFRKLHEEYEYRKMQKEIADGQDKG</sequence>
<keyword evidence="1 4" id="KW-0132">Cell division</keyword>
<reference evidence="8" key="1">
    <citation type="submission" date="2020-10" db="EMBL/GenBank/DDBJ databases">
        <authorList>
            <person name="Gilroy R."/>
        </authorList>
    </citation>
    <scope>NUCLEOTIDE SEQUENCE</scope>
    <source>
        <strain evidence="8">17113</strain>
    </source>
</reference>
<feature type="domain" description="Sporulation regulator WhiA C-terminal" evidence="5">
    <location>
        <begin position="221"/>
        <end position="306"/>
    </location>
</feature>
<dbReference type="InterPro" id="IPR023054">
    <property type="entry name" value="Sporulation_regulator_WhiA_C"/>
</dbReference>
<dbReference type="Gene3D" id="3.10.28.10">
    <property type="entry name" value="Homing endonucleases"/>
    <property type="match status" value="1"/>
</dbReference>
<reference evidence="8" key="2">
    <citation type="journal article" date="2021" name="PeerJ">
        <title>Extensive microbial diversity within the chicken gut microbiome revealed by metagenomics and culture.</title>
        <authorList>
            <person name="Gilroy R."/>
            <person name="Ravi A."/>
            <person name="Getino M."/>
            <person name="Pursley I."/>
            <person name="Horton D.L."/>
            <person name="Alikhan N.F."/>
            <person name="Baker D."/>
            <person name="Gharbi K."/>
            <person name="Hall N."/>
            <person name="Watson M."/>
            <person name="Adriaenssens E.M."/>
            <person name="Foster-Nyarko E."/>
            <person name="Jarju S."/>
            <person name="Secka A."/>
            <person name="Antonio M."/>
            <person name="Oren A."/>
            <person name="Chaudhuri R.R."/>
            <person name="La Ragione R."/>
            <person name="Hildebrand F."/>
            <person name="Pallen M.J."/>
        </authorList>
    </citation>
    <scope>NUCLEOTIDE SEQUENCE</scope>
    <source>
        <strain evidence="8">17113</strain>
    </source>
</reference>
<dbReference type="GO" id="GO:0003677">
    <property type="term" value="F:DNA binding"/>
    <property type="evidence" value="ECO:0007669"/>
    <property type="project" value="UniProtKB-UniRule"/>
</dbReference>
<evidence type="ECO:0000256" key="4">
    <source>
        <dbReference type="HAMAP-Rule" id="MF_01420"/>
    </source>
</evidence>
<evidence type="ECO:0000313" key="9">
    <source>
        <dbReference type="Proteomes" id="UP000823634"/>
    </source>
</evidence>
<dbReference type="AlphaFoldDB" id="A0A9D9DHI7"/>
<feature type="domain" description="Sporulation transcription regulator WhiA N-terminal" evidence="6">
    <location>
        <begin position="28"/>
        <end position="102"/>
    </location>
</feature>
<dbReference type="NCBIfam" id="TIGR00647">
    <property type="entry name" value="DNA_bind_WhiA"/>
    <property type="match status" value="1"/>
</dbReference>
<dbReference type="GO" id="GO:0051301">
    <property type="term" value="P:cell division"/>
    <property type="evidence" value="ECO:0007669"/>
    <property type="project" value="UniProtKB-UniRule"/>
</dbReference>
<dbReference type="PANTHER" id="PTHR37307:SF1">
    <property type="entry name" value="CELL DIVISION PROTEIN WHIA-RELATED"/>
    <property type="match status" value="1"/>
</dbReference>
<protein>
    <recommendedName>
        <fullName evidence="4">Probable cell division protein WhiA</fullName>
    </recommendedName>
</protein>
<keyword evidence="3 4" id="KW-0131">Cell cycle</keyword>
<comment type="function">
    <text evidence="4">Involved in cell division and chromosome segregation.</text>
</comment>
<evidence type="ECO:0000259" key="5">
    <source>
        <dbReference type="Pfam" id="PF02650"/>
    </source>
</evidence>
<dbReference type="InterPro" id="IPR027434">
    <property type="entry name" value="Homing_endonucl"/>
</dbReference>
<dbReference type="SUPFAM" id="SSF55608">
    <property type="entry name" value="Homing endonucleases"/>
    <property type="match status" value="1"/>
</dbReference>
<comment type="similarity">
    <text evidence="4">Belongs to the WhiA family.</text>
</comment>
<organism evidence="8 9">
    <name type="scientific">Candidatus Alloenteromonas pullistercoris</name>
    <dbReference type="NCBI Taxonomy" id="2840785"/>
    <lineage>
        <taxon>Bacteria</taxon>
        <taxon>Bacillati</taxon>
        <taxon>Bacillota</taxon>
        <taxon>Bacillota incertae sedis</taxon>
        <taxon>Candidatus Alloenteromonas</taxon>
    </lineage>
</organism>
<evidence type="ECO:0000256" key="3">
    <source>
        <dbReference type="ARBA" id="ARBA00023306"/>
    </source>
</evidence>
<name>A0A9D9DHI7_9FIRM</name>
<evidence type="ECO:0000256" key="2">
    <source>
        <dbReference type="ARBA" id="ARBA00023125"/>
    </source>
</evidence>
<accession>A0A9D9DHI7</accession>
<evidence type="ECO:0000259" key="6">
    <source>
        <dbReference type="Pfam" id="PF10298"/>
    </source>
</evidence>
<keyword evidence="2 4" id="KW-0238">DNA-binding</keyword>
<feature type="domain" description="WhiA LAGLIDADG-like" evidence="7">
    <location>
        <begin position="122"/>
        <end position="216"/>
    </location>
</feature>
<dbReference type="GO" id="GO:0043937">
    <property type="term" value="P:regulation of sporulation"/>
    <property type="evidence" value="ECO:0007669"/>
    <property type="project" value="InterPro"/>
</dbReference>
<dbReference type="PANTHER" id="PTHR37307">
    <property type="entry name" value="CELL DIVISION PROTEIN WHIA-RELATED"/>
    <property type="match status" value="1"/>
</dbReference>
<evidence type="ECO:0000259" key="7">
    <source>
        <dbReference type="Pfam" id="PF14527"/>
    </source>
</evidence>
<dbReference type="Proteomes" id="UP000823634">
    <property type="component" value="Unassembled WGS sequence"/>
</dbReference>